<dbReference type="SMART" id="SM00388">
    <property type="entry name" value="HisKA"/>
    <property type="match status" value="1"/>
</dbReference>
<evidence type="ECO:0000313" key="10">
    <source>
        <dbReference type="Proteomes" id="UP001243009"/>
    </source>
</evidence>
<evidence type="ECO:0000256" key="2">
    <source>
        <dbReference type="ARBA" id="ARBA00012438"/>
    </source>
</evidence>
<dbReference type="InterPro" id="IPR004358">
    <property type="entry name" value="Sig_transdc_His_kin-like_C"/>
</dbReference>
<evidence type="ECO:0000256" key="4">
    <source>
        <dbReference type="SAM" id="Coils"/>
    </source>
</evidence>
<dbReference type="PROSITE" id="PS50109">
    <property type="entry name" value="HIS_KIN"/>
    <property type="match status" value="1"/>
</dbReference>
<dbReference type="InterPro" id="IPR036097">
    <property type="entry name" value="HisK_dim/P_sf"/>
</dbReference>
<dbReference type="InterPro" id="IPR036890">
    <property type="entry name" value="HATPase_C_sf"/>
</dbReference>
<dbReference type="SUPFAM" id="SSF47384">
    <property type="entry name" value="Homodimeric domain of signal transducing histidine kinase"/>
    <property type="match status" value="1"/>
</dbReference>
<dbReference type="SUPFAM" id="SSF55785">
    <property type="entry name" value="PYP-like sensor domain (PAS domain)"/>
    <property type="match status" value="2"/>
</dbReference>
<keyword evidence="4" id="KW-0175">Coiled coil</keyword>
<dbReference type="Pfam" id="PF08448">
    <property type="entry name" value="PAS_4"/>
    <property type="match status" value="1"/>
</dbReference>
<feature type="coiled-coil region" evidence="4">
    <location>
        <begin position="377"/>
        <end position="404"/>
    </location>
</feature>
<dbReference type="SMART" id="SM00091">
    <property type="entry name" value="PAS"/>
    <property type="match status" value="2"/>
</dbReference>
<gene>
    <name evidence="9" type="ORF">Q7A36_25830</name>
</gene>
<dbReference type="InterPro" id="IPR000014">
    <property type="entry name" value="PAS"/>
</dbReference>
<dbReference type="InterPro" id="IPR000700">
    <property type="entry name" value="PAS-assoc_C"/>
</dbReference>
<keyword evidence="5" id="KW-1133">Transmembrane helix</keyword>
<evidence type="ECO:0000313" key="9">
    <source>
        <dbReference type="EMBL" id="MDO9711794.1"/>
    </source>
</evidence>
<dbReference type="Gene3D" id="3.30.565.10">
    <property type="entry name" value="Histidine kinase-like ATPase, C-terminal domain"/>
    <property type="match status" value="1"/>
</dbReference>
<evidence type="ECO:0000256" key="5">
    <source>
        <dbReference type="SAM" id="Phobius"/>
    </source>
</evidence>
<dbReference type="CDD" id="cd00130">
    <property type="entry name" value="PAS"/>
    <property type="match status" value="2"/>
</dbReference>
<dbReference type="EMBL" id="JAUTWS010000034">
    <property type="protein sequence ID" value="MDO9711794.1"/>
    <property type="molecule type" value="Genomic_DNA"/>
</dbReference>
<protein>
    <recommendedName>
        <fullName evidence="2">histidine kinase</fullName>
        <ecNumber evidence="2">2.7.13.3</ecNumber>
    </recommendedName>
</protein>
<dbReference type="InterPro" id="IPR005467">
    <property type="entry name" value="His_kinase_dom"/>
</dbReference>
<dbReference type="Gene3D" id="3.30.450.20">
    <property type="entry name" value="PAS domain"/>
    <property type="match status" value="2"/>
</dbReference>
<evidence type="ECO:0000256" key="3">
    <source>
        <dbReference type="ARBA" id="ARBA00022553"/>
    </source>
</evidence>
<dbReference type="CDD" id="cd00082">
    <property type="entry name" value="HisKA"/>
    <property type="match status" value="1"/>
</dbReference>
<dbReference type="InterPro" id="IPR013655">
    <property type="entry name" value="PAS_fold_3"/>
</dbReference>
<dbReference type="PROSITE" id="PS50113">
    <property type="entry name" value="PAC"/>
    <property type="match status" value="1"/>
</dbReference>
<keyword evidence="5" id="KW-0812">Transmembrane</keyword>
<dbReference type="Gene3D" id="1.10.287.130">
    <property type="match status" value="1"/>
</dbReference>
<dbReference type="InterPro" id="IPR003661">
    <property type="entry name" value="HisK_dim/P_dom"/>
</dbReference>
<dbReference type="SUPFAM" id="SSF55874">
    <property type="entry name" value="ATPase domain of HSP90 chaperone/DNA topoisomerase II/histidine kinase"/>
    <property type="match status" value="1"/>
</dbReference>
<name>A0ABT9E6P1_9PROT</name>
<dbReference type="PRINTS" id="PR00344">
    <property type="entry name" value="BCTRLSENSOR"/>
</dbReference>
<dbReference type="InterPro" id="IPR035965">
    <property type="entry name" value="PAS-like_dom_sf"/>
</dbReference>
<keyword evidence="9" id="KW-0067">ATP-binding</keyword>
<dbReference type="PROSITE" id="PS50112">
    <property type="entry name" value="PAS"/>
    <property type="match status" value="1"/>
</dbReference>
<keyword evidence="10" id="KW-1185">Reference proteome</keyword>
<evidence type="ECO:0000259" key="8">
    <source>
        <dbReference type="PROSITE" id="PS50113"/>
    </source>
</evidence>
<feature type="domain" description="PAS" evidence="7">
    <location>
        <begin position="130"/>
        <end position="176"/>
    </location>
</feature>
<keyword evidence="3" id="KW-0597">Phosphoprotein</keyword>
<accession>A0ABT9E6P1</accession>
<dbReference type="Proteomes" id="UP001243009">
    <property type="component" value="Unassembled WGS sequence"/>
</dbReference>
<reference evidence="9 10" key="1">
    <citation type="submission" date="2023-08" db="EMBL/GenBank/DDBJ databases">
        <title>The draft genome sequence of Paracraurococcus sp. LOR1-02.</title>
        <authorList>
            <person name="Kingkaew E."/>
            <person name="Tanasupawat S."/>
        </authorList>
    </citation>
    <scope>NUCLEOTIDE SEQUENCE [LARGE SCALE GENOMIC DNA]</scope>
    <source>
        <strain evidence="9 10">LOR1-02</strain>
    </source>
</reference>
<comment type="caution">
    <text evidence="9">The sequence shown here is derived from an EMBL/GenBank/DDBJ whole genome shotgun (WGS) entry which is preliminary data.</text>
</comment>
<dbReference type="RefSeq" id="WP_305106647.1">
    <property type="nucleotide sequence ID" value="NZ_JAUTWS010000034.1"/>
</dbReference>
<feature type="transmembrane region" description="Helical" evidence="5">
    <location>
        <begin position="18"/>
        <end position="40"/>
    </location>
</feature>
<keyword evidence="5" id="KW-0472">Membrane</keyword>
<dbReference type="PANTHER" id="PTHR43065">
    <property type="entry name" value="SENSOR HISTIDINE KINASE"/>
    <property type="match status" value="1"/>
</dbReference>
<feature type="transmembrane region" description="Helical" evidence="5">
    <location>
        <begin position="46"/>
        <end position="66"/>
    </location>
</feature>
<keyword evidence="9" id="KW-0547">Nucleotide-binding</keyword>
<feature type="domain" description="PAC" evidence="8">
    <location>
        <begin position="328"/>
        <end position="386"/>
    </location>
</feature>
<dbReference type="SMART" id="SM00387">
    <property type="entry name" value="HATPase_c"/>
    <property type="match status" value="1"/>
</dbReference>
<dbReference type="EC" id="2.7.13.3" evidence="2"/>
<dbReference type="Pfam" id="PF08447">
    <property type="entry name" value="PAS_3"/>
    <property type="match status" value="1"/>
</dbReference>
<dbReference type="GO" id="GO:0005524">
    <property type="term" value="F:ATP binding"/>
    <property type="evidence" value="ECO:0007669"/>
    <property type="project" value="UniProtKB-KW"/>
</dbReference>
<evidence type="ECO:0000259" key="6">
    <source>
        <dbReference type="PROSITE" id="PS50109"/>
    </source>
</evidence>
<dbReference type="InterPro" id="IPR003594">
    <property type="entry name" value="HATPase_dom"/>
</dbReference>
<proteinExistence type="predicted"/>
<dbReference type="Pfam" id="PF02518">
    <property type="entry name" value="HATPase_c"/>
    <property type="match status" value="1"/>
</dbReference>
<dbReference type="Gene3D" id="2.10.70.100">
    <property type="match status" value="1"/>
</dbReference>
<sequence>MSVPPDPARSALRLRTQLLLLGIAWPLPALGLLLVLLWQARDAGPPAVALAMGALALTGGTAAMIARRLLRPLPGLLAQAAALAGGGPLPGPAARPAPGAFRVAEFEALADALVAAGTALREQADWAGREGALLRFVLDGTADAVFAKDLEGRYLLANEAVALMLGRPLEQVLGRTDAALGPAAAGLAAADREVLQLGRSVTAEAVCPDPAGGPPRLFLMTSAPWRVPGAPAPIGVIGLAQDITERLRVRRRLRLALDAAELGTWSRELGGAGEVLDWDERCRRLHGLPPGVATTLAAWLALVPEEDRPAILAELGRAGDPGDPDDTVQCEYRIILPDGGLRWLAATGRTDFAPDPDAPEGRRALRMLGIVRDVTPARRAETARRESEARLRATERELQQLARRATVGAMASGIAHELNQPLGAASNYLAGAVRLLGAAEGLPPQALPALERAGAQVLRAGAILRRLRDFLGGGEAQRSPAPVAEVVREAVDMVLHAMPEAGLEPLDFAVDPGAGEAAMDRVQVQQVVVNLVRNAVEAMRDLPPGRQRAISVTVRPEGAAAVEVVVADTGPGLPPAVAARPFEAFRSAKEGGMGIGLSICRTIVEAHGGRIAAQAAPGGGTAFAFTLARAGGLAQPAREDAA</sequence>
<organism evidence="9 10">
    <name type="scientific">Paracraurococcus lichenis</name>
    <dbReference type="NCBI Taxonomy" id="3064888"/>
    <lineage>
        <taxon>Bacteria</taxon>
        <taxon>Pseudomonadati</taxon>
        <taxon>Pseudomonadota</taxon>
        <taxon>Alphaproteobacteria</taxon>
        <taxon>Acetobacterales</taxon>
        <taxon>Roseomonadaceae</taxon>
        <taxon>Paracraurococcus</taxon>
    </lineage>
</organism>
<comment type="catalytic activity">
    <reaction evidence="1">
        <text>ATP + protein L-histidine = ADP + protein N-phospho-L-histidine.</text>
        <dbReference type="EC" id="2.7.13.3"/>
    </reaction>
</comment>
<evidence type="ECO:0000259" key="7">
    <source>
        <dbReference type="PROSITE" id="PS50112"/>
    </source>
</evidence>
<dbReference type="InterPro" id="IPR013656">
    <property type="entry name" value="PAS_4"/>
</dbReference>
<evidence type="ECO:0000256" key="1">
    <source>
        <dbReference type="ARBA" id="ARBA00000085"/>
    </source>
</evidence>
<dbReference type="PANTHER" id="PTHR43065:SF42">
    <property type="entry name" value="TWO-COMPONENT SENSOR PPRA"/>
    <property type="match status" value="1"/>
</dbReference>
<feature type="domain" description="Histidine kinase" evidence="6">
    <location>
        <begin position="413"/>
        <end position="631"/>
    </location>
</feature>